<name>A0A4Z2HB69_9TELE</name>
<organism evidence="1 2">
    <name type="scientific">Liparis tanakae</name>
    <name type="common">Tanaka's snailfish</name>
    <dbReference type="NCBI Taxonomy" id="230148"/>
    <lineage>
        <taxon>Eukaryota</taxon>
        <taxon>Metazoa</taxon>
        <taxon>Chordata</taxon>
        <taxon>Craniata</taxon>
        <taxon>Vertebrata</taxon>
        <taxon>Euteleostomi</taxon>
        <taxon>Actinopterygii</taxon>
        <taxon>Neopterygii</taxon>
        <taxon>Teleostei</taxon>
        <taxon>Neoteleostei</taxon>
        <taxon>Acanthomorphata</taxon>
        <taxon>Eupercaria</taxon>
        <taxon>Perciformes</taxon>
        <taxon>Cottioidei</taxon>
        <taxon>Cottales</taxon>
        <taxon>Liparidae</taxon>
        <taxon>Liparis</taxon>
    </lineage>
</organism>
<accession>A0A4Z2HB69</accession>
<reference evidence="1 2" key="1">
    <citation type="submission" date="2019-03" db="EMBL/GenBank/DDBJ databases">
        <title>First draft genome of Liparis tanakae, snailfish: a comprehensive survey of snailfish specific genes.</title>
        <authorList>
            <person name="Kim W."/>
            <person name="Song I."/>
            <person name="Jeong J.-H."/>
            <person name="Kim D."/>
            <person name="Kim S."/>
            <person name="Ryu S."/>
            <person name="Song J.Y."/>
            <person name="Lee S.K."/>
        </authorList>
    </citation>
    <scope>NUCLEOTIDE SEQUENCE [LARGE SCALE GENOMIC DNA]</scope>
    <source>
        <tissue evidence="1">Muscle</tissue>
    </source>
</reference>
<comment type="caution">
    <text evidence="1">The sequence shown here is derived from an EMBL/GenBank/DDBJ whole genome shotgun (WGS) entry which is preliminary data.</text>
</comment>
<gene>
    <name evidence="1" type="ORF">EYF80_027218</name>
</gene>
<protein>
    <submittedName>
        <fullName evidence="1">Uncharacterized protein</fullName>
    </submittedName>
</protein>
<keyword evidence="2" id="KW-1185">Reference proteome</keyword>
<dbReference type="EMBL" id="SRLO01000291">
    <property type="protein sequence ID" value="TNN62515.1"/>
    <property type="molecule type" value="Genomic_DNA"/>
</dbReference>
<proteinExistence type="predicted"/>
<evidence type="ECO:0000313" key="2">
    <source>
        <dbReference type="Proteomes" id="UP000314294"/>
    </source>
</evidence>
<sequence length="86" mass="8924">MFLAQGRRAIPTAELTAAGGGEGRGCGRIAYREDFIRPSRLLSDTSAGGVNRRNSCPPFPASASTSWQIAVGGRGVMIASRCALLG</sequence>
<evidence type="ECO:0000313" key="1">
    <source>
        <dbReference type="EMBL" id="TNN62515.1"/>
    </source>
</evidence>
<dbReference type="AlphaFoldDB" id="A0A4Z2HB69"/>
<dbReference type="Proteomes" id="UP000314294">
    <property type="component" value="Unassembled WGS sequence"/>
</dbReference>